<dbReference type="InterPro" id="IPR009923">
    <property type="entry name" value="Dodecin"/>
</dbReference>
<dbReference type="NCBIfam" id="NF043052">
    <property type="entry name" value="DodecBact"/>
    <property type="match status" value="1"/>
</dbReference>
<dbReference type="OrthoDB" id="9805889at2"/>
<gene>
    <name evidence="1" type="ORF">GPICK_14370</name>
</gene>
<dbReference type="KEGG" id="gpi:GPICK_14370"/>
<dbReference type="EMBL" id="CP009788">
    <property type="protein sequence ID" value="AJE04381.1"/>
    <property type="molecule type" value="Genomic_DNA"/>
</dbReference>
<keyword evidence="2" id="KW-1185">Reference proteome</keyword>
<protein>
    <submittedName>
        <fullName evidence="1">Dodecin flavoprotein</fullName>
    </submittedName>
</protein>
<dbReference type="AlphaFoldDB" id="A0A0B5BJZ5"/>
<name>A0A0B5BJZ5_9BACT</name>
<accession>A0A0B5BJZ5</accession>
<proteinExistence type="predicted"/>
<dbReference type="RefSeq" id="WP_039744326.1">
    <property type="nucleotide sequence ID" value="NZ_CP009788.1"/>
</dbReference>
<dbReference type="PANTHER" id="PTHR39324:SF1">
    <property type="entry name" value="CALCIUM DODECIN"/>
    <property type="match status" value="1"/>
</dbReference>
<evidence type="ECO:0000313" key="2">
    <source>
        <dbReference type="Proteomes" id="UP000057609"/>
    </source>
</evidence>
<sequence>MSYGEDRIYKKVEVIGVSKRGIEAAIQAAVSKAHRTLEKLSWFEVQDIRGHVADDGTVSEYQVVLKVAFQLKE</sequence>
<dbReference type="SUPFAM" id="SSF89807">
    <property type="entry name" value="Dodecin-like"/>
    <property type="match status" value="1"/>
</dbReference>
<organism evidence="1 2">
    <name type="scientific">Geobacter pickeringii</name>
    <dbReference type="NCBI Taxonomy" id="345632"/>
    <lineage>
        <taxon>Bacteria</taxon>
        <taxon>Pseudomonadati</taxon>
        <taxon>Thermodesulfobacteriota</taxon>
        <taxon>Desulfuromonadia</taxon>
        <taxon>Geobacterales</taxon>
        <taxon>Geobacteraceae</taxon>
        <taxon>Geobacter</taxon>
    </lineage>
</organism>
<dbReference type="InterPro" id="IPR050049">
    <property type="entry name" value="Dodecin_bact"/>
</dbReference>
<dbReference type="InterPro" id="IPR025543">
    <property type="entry name" value="Dodecin-like"/>
</dbReference>
<dbReference type="PANTHER" id="PTHR39324">
    <property type="entry name" value="CALCIUM DODECIN"/>
    <property type="match status" value="1"/>
</dbReference>
<reference evidence="1 2" key="1">
    <citation type="journal article" date="2015" name="Genome Announc.">
        <title>Complete Genome of Geobacter pickeringii G13T, a Metal-Reducing Isolate from Sedimentary Kaolin Deposits.</title>
        <authorList>
            <person name="Badalamenti J.P."/>
            <person name="Bond D.R."/>
        </authorList>
    </citation>
    <scope>NUCLEOTIDE SEQUENCE [LARGE SCALE GENOMIC DNA]</scope>
    <source>
        <strain evidence="1 2">G13</strain>
    </source>
</reference>
<dbReference type="Proteomes" id="UP000057609">
    <property type="component" value="Chromosome"/>
</dbReference>
<dbReference type="STRING" id="345632.GPICK_14370"/>
<dbReference type="InterPro" id="IPR036694">
    <property type="entry name" value="Dodecin-like_sf"/>
</dbReference>
<dbReference type="HOGENOM" id="CLU_161196_1_1_7"/>
<dbReference type="Gene3D" id="3.30.1660.10">
    <property type="entry name" value="Flavin-binding protein dodecin"/>
    <property type="match status" value="1"/>
</dbReference>
<evidence type="ECO:0000313" key="1">
    <source>
        <dbReference type="EMBL" id="AJE04381.1"/>
    </source>
</evidence>
<dbReference type="Pfam" id="PF07311">
    <property type="entry name" value="Dodecin"/>
    <property type="match status" value="1"/>
</dbReference>